<evidence type="ECO:0000313" key="10">
    <source>
        <dbReference type="Proteomes" id="UP000652761"/>
    </source>
</evidence>
<dbReference type="SUPFAM" id="SSF57667">
    <property type="entry name" value="beta-beta-alpha zinc fingers"/>
    <property type="match status" value="1"/>
</dbReference>
<dbReference type="PANTHER" id="PTHR47287:SF15">
    <property type="entry name" value="ZINC FINGER PROTEIN 3-LIKE"/>
    <property type="match status" value="1"/>
</dbReference>
<evidence type="ECO:0000256" key="4">
    <source>
        <dbReference type="ARBA" id="ARBA00022833"/>
    </source>
</evidence>
<feature type="region of interest" description="Disordered" evidence="7">
    <location>
        <begin position="1"/>
        <end position="73"/>
    </location>
</feature>
<name>A0A843WD54_COLES</name>
<dbReference type="PROSITE" id="PS50157">
    <property type="entry name" value="ZINC_FINGER_C2H2_2"/>
    <property type="match status" value="1"/>
</dbReference>
<gene>
    <name evidence="9" type="ORF">Taro_035412</name>
</gene>
<evidence type="ECO:0000256" key="5">
    <source>
        <dbReference type="ARBA" id="ARBA00023242"/>
    </source>
</evidence>
<evidence type="ECO:0000313" key="9">
    <source>
        <dbReference type="EMBL" id="MQM02645.1"/>
    </source>
</evidence>
<evidence type="ECO:0000256" key="3">
    <source>
        <dbReference type="ARBA" id="ARBA00022771"/>
    </source>
</evidence>
<protein>
    <recommendedName>
        <fullName evidence="8">C2H2-type domain-containing protein</fullName>
    </recommendedName>
</protein>
<dbReference type="InterPro" id="IPR044246">
    <property type="entry name" value="ZFP3-like"/>
</dbReference>
<dbReference type="GO" id="GO:0008270">
    <property type="term" value="F:zinc ion binding"/>
    <property type="evidence" value="ECO:0007669"/>
    <property type="project" value="UniProtKB-KW"/>
</dbReference>
<organism evidence="9 10">
    <name type="scientific">Colocasia esculenta</name>
    <name type="common">Wild taro</name>
    <name type="synonym">Arum esculentum</name>
    <dbReference type="NCBI Taxonomy" id="4460"/>
    <lineage>
        <taxon>Eukaryota</taxon>
        <taxon>Viridiplantae</taxon>
        <taxon>Streptophyta</taxon>
        <taxon>Embryophyta</taxon>
        <taxon>Tracheophyta</taxon>
        <taxon>Spermatophyta</taxon>
        <taxon>Magnoliopsida</taxon>
        <taxon>Liliopsida</taxon>
        <taxon>Araceae</taxon>
        <taxon>Aroideae</taxon>
        <taxon>Colocasieae</taxon>
        <taxon>Colocasia</taxon>
    </lineage>
</organism>
<evidence type="ECO:0000256" key="7">
    <source>
        <dbReference type="SAM" id="MobiDB-lite"/>
    </source>
</evidence>
<keyword evidence="10" id="KW-1185">Reference proteome</keyword>
<reference evidence="9" key="1">
    <citation type="submission" date="2017-07" db="EMBL/GenBank/DDBJ databases">
        <title>Taro Niue Genome Assembly and Annotation.</title>
        <authorList>
            <person name="Atibalentja N."/>
            <person name="Keating K."/>
            <person name="Fields C.J."/>
        </authorList>
    </citation>
    <scope>NUCLEOTIDE SEQUENCE</scope>
    <source>
        <strain evidence="9">Niue_2</strain>
        <tissue evidence="9">Leaf</tissue>
    </source>
</reference>
<dbReference type="InterPro" id="IPR036236">
    <property type="entry name" value="Znf_C2H2_sf"/>
</dbReference>
<keyword evidence="4" id="KW-0862">Zinc</keyword>
<evidence type="ECO:0000256" key="1">
    <source>
        <dbReference type="ARBA" id="ARBA00004123"/>
    </source>
</evidence>
<feature type="compositionally biased region" description="Polar residues" evidence="7">
    <location>
        <begin position="13"/>
        <end position="33"/>
    </location>
</feature>
<sequence length="279" mass="29844">MKPAEAMRRAAVQTASRPSSTSGEDCLSETSVACRTASHNHKEEVVVVVEEEEEEDGRKMEREEDDEVQVSPSNMVELDLLGGLEEAVSSDSQGSPRGPAESEPRVFPCHYCQRKFYSSQALGGHQNAHKRERTMAKRGHRGAGADLYVHGGLGAVHHRYPSMASLPLHGAAFGGRPLGIQLHSMVHKTHGPTSATAAAAGLLYGRHAWPRPRSLVTEQPTVGRFLADELRVGASAVALLGMPRFVDPPTGRGGYWWATGNGASLKAGPEAEKLGDALG</sequence>
<dbReference type="PROSITE" id="PS00028">
    <property type="entry name" value="ZINC_FINGER_C2H2_1"/>
    <property type="match status" value="1"/>
</dbReference>
<dbReference type="Proteomes" id="UP000652761">
    <property type="component" value="Unassembled WGS sequence"/>
</dbReference>
<dbReference type="EMBL" id="NMUH01002892">
    <property type="protein sequence ID" value="MQM02645.1"/>
    <property type="molecule type" value="Genomic_DNA"/>
</dbReference>
<dbReference type="OrthoDB" id="1933825at2759"/>
<keyword evidence="2" id="KW-0479">Metal-binding</keyword>
<comment type="caution">
    <text evidence="9">The sequence shown here is derived from an EMBL/GenBank/DDBJ whole genome shotgun (WGS) entry which is preliminary data.</text>
</comment>
<evidence type="ECO:0000259" key="8">
    <source>
        <dbReference type="PROSITE" id="PS50157"/>
    </source>
</evidence>
<accession>A0A843WD54</accession>
<keyword evidence="5" id="KW-0539">Nucleus</keyword>
<evidence type="ECO:0000256" key="6">
    <source>
        <dbReference type="PROSITE-ProRule" id="PRU00042"/>
    </source>
</evidence>
<evidence type="ECO:0000256" key="2">
    <source>
        <dbReference type="ARBA" id="ARBA00022723"/>
    </source>
</evidence>
<dbReference type="GO" id="GO:0009788">
    <property type="term" value="P:negative regulation of abscisic acid-activated signaling pathway"/>
    <property type="evidence" value="ECO:0007669"/>
    <property type="project" value="InterPro"/>
</dbReference>
<dbReference type="Gene3D" id="3.30.160.60">
    <property type="entry name" value="Classic Zinc Finger"/>
    <property type="match status" value="1"/>
</dbReference>
<dbReference type="InterPro" id="IPR013087">
    <property type="entry name" value="Znf_C2H2_type"/>
</dbReference>
<proteinExistence type="predicted"/>
<keyword evidence="3 6" id="KW-0863">Zinc-finger</keyword>
<dbReference type="AlphaFoldDB" id="A0A843WD54"/>
<dbReference type="GO" id="GO:0005634">
    <property type="term" value="C:nucleus"/>
    <property type="evidence" value="ECO:0007669"/>
    <property type="project" value="UniProtKB-SubCell"/>
</dbReference>
<dbReference type="PANTHER" id="PTHR47287">
    <property type="entry name" value="C2H2 AND C2HC ZINC FINGERS SUPERFAMILY PROTEIN"/>
    <property type="match status" value="1"/>
</dbReference>
<comment type="subcellular location">
    <subcellularLocation>
        <location evidence="1">Nucleus</location>
    </subcellularLocation>
</comment>
<feature type="domain" description="C2H2-type" evidence="8">
    <location>
        <begin position="107"/>
        <end position="134"/>
    </location>
</feature>